<comment type="caution">
    <text evidence="3">The sequence shown here is derived from an EMBL/GenBank/DDBJ whole genome shotgun (WGS) entry which is preliminary data.</text>
</comment>
<feature type="compositionally biased region" description="Pro residues" evidence="1">
    <location>
        <begin position="282"/>
        <end position="291"/>
    </location>
</feature>
<feature type="compositionally biased region" description="Pro residues" evidence="1">
    <location>
        <begin position="228"/>
        <end position="239"/>
    </location>
</feature>
<proteinExistence type="predicted"/>
<reference evidence="3" key="1">
    <citation type="submission" date="2021-04" db="EMBL/GenBank/DDBJ databases">
        <title>Pseudonocardia sp. nov., isolated from sandy soil of mangrove forest.</title>
        <authorList>
            <person name="Zan Z."/>
            <person name="Huang R."/>
            <person name="Liu W."/>
        </authorList>
    </citation>
    <scope>NUCLEOTIDE SEQUENCE</scope>
    <source>
        <strain evidence="3">S2-4</strain>
    </source>
</reference>
<protein>
    <submittedName>
        <fullName evidence="3">DUF3105 domain-containing protein</fullName>
    </submittedName>
</protein>
<feature type="transmembrane region" description="Helical" evidence="2">
    <location>
        <begin position="25"/>
        <end position="47"/>
    </location>
</feature>
<name>A0ABT1A5B2_9PSEU</name>
<dbReference type="RefSeq" id="WP_252441777.1">
    <property type="nucleotide sequence ID" value="NZ_JAGSOV010000050.1"/>
</dbReference>
<dbReference type="InterPro" id="IPR021454">
    <property type="entry name" value="DUF3105"/>
</dbReference>
<evidence type="ECO:0000256" key="2">
    <source>
        <dbReference type="SAM" id="Phobius"/>
    </source>
</evidence>
<keyword evidence="2" id="KW-1133">Transmembrane helix</keyword>
<keyword evidence="4" id="KW-1185">Reference proteome</keyword>
<feature type="compositionally biased region" description="Low complexity" evidence="1">
    <location>
        <begin position="256"/>
        <end position="281"/>
    </location>
</feature>
<dbReference type="Pfam" id="PF11303">
    <property type="entry name" value="DUF3105"/>
    <property type="match status" value="1"/>
</dbReference>
<sequence>MVSGSKSKATRTVKPAVVRRKAPPWGLIAGVTVVVLFAATIFGYAFVQNQQAEERRQALAAYTPTAENPDPSTQLAGIQIQSFEGGVHVEPTIRVAYTFSPPIGGAHDGAWAACNGVVYPEAVRSENLVHSLEHGAVWIAYNPDLVTGDALAALTAKVQNQPYTVMSPYPGLDQPISLQAWGHQLKLADAGDPRIDQFIAALRVNSNTHPEPGASCNEIGPSGFRQDAPPPFQPIPDPTEPGVQAEVTPGAGVVSDAGTAPGTVPTGTAPATDPATGGAPAAPVPTPAPAG</sequence>
<evidence type="ECO:0000256" key="1">
    <source>
        <dbReference type="SAM" id="MobiDB-lite"/>
    </source>
</evidence>
<dbReference type="EMBL" id="JAGSOV010000050">
    <property type="protein sequence ID" value="MCO1658131.1"/>
    <property type="molecule type" value="Genomic_DNA"/>
</dbReference>
<accession>A0ABT1A5B2</accession>
<evidence type="ECO:0000313" key="3">
    <source>
        <dbReference type="EMBL" id="MCO1658131.1"/>
    </source>
</evidence>
<keyword evidence="2" id="KW-0472">Membrane</keyword>
<organism evidence="3 4">
    <name type="scientific">Pseudonocardia humida</name>
    <dbReference type="NCBI Taxonomy" id="2800819"/>
    <lineage>
        <taxon>Bacteria</taxon>
        <taxon>Bacillati</taxon>
        <taxon>Actinomycetota</taxon>
        <taxon>Actinomycetes</taxon>
        <taxon>Pseudonocardiales</taxon>
        <taxon>Pseudonocardiaceae</taxon>
        <taxon>Pseudonocardia</taxon>
    </lineage>
</organism>
<dbReference type="Proteomes" id="UP001165283">
    <property type="component" value="Unassembled WGS sequence"/>
</dbReference>
<gene>
    <name evidence="3" type="ORF">KDL28_24015</name>
</gene>
<feature type="region of interest" description="Disordered" evidence="1">
    <location>
        <begin position="207"/>
        <end position="291"/>
    </location>
</feature>
<evidence type="ECO:0000313" key="4">
    <source>
        <dbReference type="Proteomes" id="UP001165283"/>
    </source>
</evidence>
<keyword evidence="2" id="KW-0812">Transmembrane</keyword>